<evidence type="ECO:0000313" key="2">
    <source>
        <dbReference type="Proteomes" id="UP000818029"/>
    </source>
</evidence>
<proteinExistence type="predicted"/>
<protein>
    <recommendedName>
        <fullName evidence="1">Retrovirus-related Pol polyprotein from transposon TNT 1-94-like beta-barrel domain-containing protein</fullName>
    </recommendedName>
</protein>
<evidence type="ECO:0000259" key="1">
    <source>
        <dbReference type="Pfam" id="PF22936"/>
    </source>
</evidence>
<organism evidence="2 3">
    <name type="scientific">Gossypium hirsutum</name>
    <name type="common">Upland cotton</name>
    <name type="synonym">Gossypium mexicanum</name>
    <dbReference type="NCBI Taxonomy" id="3635"/>
    <lineage>
        <taxon>Eukaryota</taxon>
        <taxon>Viridiplantae</taxon>
        <taxon>Streptophyta</taxon>
        <taxon>Embryophyta</taxon>
        <taxon>Tracheophyta</taxon>
        <taxon>Spermatophyta</taxon>
        <taxon>Magnoliopsida</taxon>
        <taxon>eudicotyledons</taxon>
        <taxon>Gunneridae</taxon>
        <taxon>Pentapetalae</taxon>
        <taxon>rosids</taxon>
        <taxon>malvids</taxon>
        <taxon>Malvales</taxon>
        <taxon>Malvaceae</taxon>
        <taxon>Malvoideae</taxon>
        <taxon>Gossypium</taxon>
    </lineage>
</organism>
<reference evidence="3" key="2">
    <citation type="submission" date="2025-08" db="UniProtKB">
        <authorList>
            <consortium name="RefSeq"/>
        </authorList>
    </citation>
    <scope>IDENTIFICATION</scope>
</reference>
<keyword evidence="2" id="KW-1185">Reference proteome</keyword>
<dbReference type="Proteomes" id="UP000818029">
    <property type="component" value="Chromosome D05"/>
</dbReference>
<sequence>MEEGENIQHALIVNTAGTDLMCNARFVSSWAMLTSNQEKNTKGWLIDSGCTNHMTLGATIFKWIDRNFNSKVKVGNGQYIKAEGKGDVLIDTHSSTKLVLDVLLIPEIDRNLLSIAQLLEKWYFVVFKRKECLISDPSGSKLMSVAMTDRSFVIDWNRSFFVSIQLP</sequence>
<name>A0ABM3A185_GOSHI</name>
<dbReference type="RefSeq" id="XP_040948638.1">
    <property type="nucleotide sequence ID" value="XM_041092704.1"/>
</dbReference>
<dbReference type="InterPro" id="IPR054722">
    <property type="entry name" value="PolX-like_BBD"/>
</dbReference>
<evidence type="ECO:0000313" key="3">
    <source>
        <dbReference type="RefSeq" id="XP_040948638.1"/>
    </source>
</evidence>
<dbReference type="Pfam" id="PF22936">
    <property type="entry name" value="Pol_BBD"/>
    <property type="match status" value="1"/>
</dbReference>
<feature type="domain" description="Retrovirus-related Pol polyprotein from transposon TNT 1-94-like beta-barrel" evidence="1">
    <location>
        <begin position="44"/>
        <end position="121"/>
    </location>
</feature>
<dbReference type="GeneID" id="121217157"/>
<gene>
    <name evidence="3" type="primary">LOC121217157</name>
</gene>
<reference evidence="2" key="1">
    <citation type="journal article" date="2020" name="Nat. Genet.">
        <title>Genomic diversifications of five Gossypium allopolyploid species and their impact on cotton improvement.</title>
        <authorList>
            <person name="Chen Z.J."/>
            <person name="Sreedasyam A."/>
            <person name="Ando A."/>
            <person name="Song Q."/>
            <person name="De Santiago L.M."/>
            <person name="Hulse-Kemp A.M."/>
            <person name="Ding M."/>
            <person name="Ye W."/>
            <person name="Kirkbride R.C."/>
            <person name="Jenkins J."/>
            <person name="Plott C."/>
            <person name="Lovell J."/>
            <person name="Lin Y.M."/>
            <person name="Vaughn R."/>
            <person name="Liu B."/>
            <person name="Simpson S."/>
            <person name="Scheffler B.E."/>
            <person name="Wen L."/>
            <person name="Saski C.A."/>
            <person name="Grover C.E."/>
            <person name="Hu G."/>
            <person name="Conover J.L."/>
            <person name="Carlson J.W."/>
            <person name="Shu S."/>
            <person name="Boston L.B."/>
            <person name="Williams M."/>
            <person name="Peterson D.G."/>
            <person name="McGee K."/>
            <person name="Jones D.C."/>
            <person name="Wendel J.F."/>
            <person name="Stelly D.M."/>
            <person name="Grimwood J."/>
            <person name="Schmutz J."/>
        </authorList>
    </citation>
    <scope>NUCLEOTIDE SEQUENCE [LARGE SCALE GENOMIC DNA]</scope>
    <source>
        <strain evidence="2">cv. TM-1</strain>
    </source>
</reference>
<accession>A0ABM3A185</accession>